<reference evidence="6 7" key="1">
    <citation type="submission" date="2019-12" db="EMBL/GenBank/DDBJ databases">
        <title>Sporaefaciens musculi gen. nov., sp. nov., a novel bacterium isolated from the caecum of an obese mouse.</title>
        <authorList>
            <person name="Rasmussen T.S."/>
            <person name="Streidl T."/>
            <person name="Hitch T.C.A."/>
            <person name="Wortmann E."/>
            <person name="Deptula P."/>
            <person name="Hansen M."/>
            <person name="Nielsen D.S."/>
            <person name="Clavel T."/>
            <person name="Vogensen F.K."/>
        </authorList>
    </citation>
    <scope>NUCLEOTIDE SEQUENCE [LARGE SCALE GENOMIC DNA]</scope>
    <source>
        <strain evidence="6 7">WCA-9-b2</strain>
    </source>
</reference>
<dbReference type="Gene3D" id="3.40.50.20">
    <property type="match status" value="1"/>
</dbReference>
<accession>A0A7X3MGH8</accession>
<comment type="caution">
    <text evidence="6">The sequence shown here is derived from an EMBL/GenBank/DDBJ whole genome shotgun (WGS) entry which is preliminary data.</text>
</comment>
<dbReference type="InterPro" id="IPR041561">
    <property type="entry name" value="PglD_N"/>
</dbReference>
<dbReference type="GO" id="GO:0016740">
    <property type="term" value="F:transferase activity"/>
    <property type="evidence" value="ECO:0007669"/>
    <property type="project" value="UniProtKB-KW"/>
</dbReference>
<dbReference type="InterPro" id="IPR011004">
    <property type="entry name" value="Trimer_LpxA-like_sf"/>
</dbReference>
<feature type="binding site" evidence="4">
    <location>
        <position position="64"/>
    </location>
    <ligand>
        <name>substrate</name>
    </ligand>
</feature>
<feature type="active site" description="Proton acceptor" evidence="3">
    <location>
        <position position="129"/>
    </location>
</feature>
<evidence type="ECO:0000259" key="5">
    <source>
        <dbReference type="Pfam" id="PF17836"/>
    </source>
</evidence>
<dbReference type="PANTHER" id="PTHR43300:SF7">
    <property type="entry name" value="UDP-N-ACETYLBACILLOSAMINE N-ACETYLTRANSFERASE"/>
    <property type="match status" value="1"/>
</dbReference>
<name>A0A7X3MGH8_9FIRM</name>
<dbReference type="EMBL" id="WUQX01000001">
    <property type="protein sequence ID" value="MXP75974.1"/>
    <property type="molecule type" value="Genomic_DNA"/>
</dbReference>
<organism evidence="6 7">
    <name type="scientific">Sporofaciens musculi</name>
    <dbReference type="NCBI Taxonomy" id="2681861"/>
    <lineage>
        <taxon>Bacteria</taxon>
        <taxon>Bacillati</taxon>
        <taxon>Bacillota</taxon>
        <taxon>Clostridia</taxon>
        <taxon>Lachnospirales</taxon>
        <taxon>Lachnospiraceae</taxon>
        <taxon>Sporofaciens</taxon>
    </lineage>
</organism>
<evidence type="ECO:0000256" key="2">
    <source>
        <dbReference type="ARBA" id="ARBA00022737"/>
    </source>
</evidence>
<feature type="domain" description="PglD N-terminal" evidence="5">
    <location>
        <begin position="3"/>
        <end position="74"/>
    </location>
</feature>
<evidence type="ECO:0000256" key="4">
    <source>
        <dbReference type="PIRSR" id="PIRSR620019-2"/>
    </source>
</evidence>
<evidence type="ECO:0000256" key="3">
    <source>
        <dbReference type="PIRSR" id="PIRSR620019-1"/>
    </source>
</evidence>
<dbReference type="SUPFAM" id="SSF51161">
    <property type="entry name" value="Trimeric LpxA-like enzymes"/>
    <property type="match status" value="1"/>
</dbReference>
<sequence>MKKLTIIGASGHGKVVADIASLNGYEEIEFLDDDRSISLCGLYPVVGTCMKASEIENDIFIAIGNANHRKKLFRMNRDKYLPILVHPDAVVAKDAKIGAGTVIMAGAVLNPGIKTGEGCIINTCASVDHDSSIGNYVHVAVGAHLCGTVTVGDETWIGAGSIVSNNVSICGGCTIGAGAVVIKDIKEKGTHIGVPARMMNELQKLRGGGILLDSFIYKVLTLYRQFHTAA</sequence>
<keyword evidence="7" id="KW-1185">Reference proteome</keyword>
<dbReference type="RefSeq" id="WP_159751150.1">
    <property type="nucleotide sequence ID" value="NZ_CASZNZ010000002.1"/>
</dbReference>
<dbReference type="AlphaFoldDB" id="A0A7X3MGH8"/>
<dbReference type="NCBIfam" id="TIGR03570">
    <property type="entry name" value="NeuD_NnaD"/>
    <property type="match status" value="1"/>
</dbReference>
<evidence type="ECO:0000313" key="7">
    <source>
        <dbReference type="Proteomes" id="UP000460412"/>
    </source>
</evidence>
<keyword evidence="1 6" id="KW-0808">Transferase</keyword>
<keyword evidence="2" id="KW-0677">Repeat</keyword>
<feature type="binding site" evidence="4">
    <location>
        <begin position="10"/>
        <end position="12"/>
    </location>
    <ligand>
        <name>substrate</name>
    </ligand>
</feature>
<dbReference type="Proteomes" id="UP000460412">
    <property type="component" value="Unassembled WGS sequence"/>
</dbReference>
<dbReference type="PANTHER" id="PTHR43300">
    <property type="entry name" value="ACETYLTRANSFERASE"/>
    <property type="match status" value="1"/>
</dbReference>
<dbReference type="Pfam" id="PF17836">
    <property type="entry name" value="PglD_N"/>
    <property type="match status" value="1"/>
</dbReference>
<feature type="binding site" evidence="4">
    <location>
        <begin position="32"/>
        <end position="33"/>
    </location>
    <ligand>
        <name>substrate</name>
    </ligand>
</feature>
<dbReference type="InterPro" id="IPR050179">
    <property type="entry name" value="Trans_hexapeptide_repeat"/>
</dbReference>
<gene>
    <name evidence="6" type="ORF">GN277_11440</name>
</gene>
<feature type="site" description="Increases basicity of active site His" evidence="3">
    <location>
        <position position="130"/>
    </location>
</feature>
<feature type="binding site" evidence="4">
    <location>
        <position position="138"/>
    </location>
    <ligand>
        <name>acetyl-CoA</name>
        <dbReference type="ChEBI" id="CHEBI:57288"/>
    </ligand>
</feature>
<dbReference type="Gene3D" id="2.160.10.10">
    <property type="entry name" value="Hexapeptide repeat proteins"/>
    <property type="match status" value="1"/>
</dbReference>
<dbReference type="PROSITE" id="PS00101">
    <property type="entry name" value="HEXAPEP_TRANSFERASES"/>
    <property type="match status" value="1"/>
</dbReference>
<proteinExistence type="predicted"/>
<protein>
    <submittedName>
        <fullName evidence="6">Acetyltransferase</fullName>
    </submittedName>
</protein>
<dbReference type="InterPro" id="IPR018357">
    <property type="entry name" value="Hexapep_transf_CS"/>
</dbReference>
<dbReference type="InterPro" id="IPR020019">
    <property type="entry name" value="AcTrfase_PglD-like"/>
</dbReference>
<evidence type="ECO:0000313" key="6">
    <source>
        <dbReference type="EMBL" id="MXP75974.1"/>
    </source>
</evidence>
<evidence type="ECO:0000256" key="1">
    <source>
        <dbReference type="ARBA" id="ARBA00022679"/>
    </source>
</evidence>
<dbReference type="CDD" id="cd03360">
    <property type="entry name" value="LbH_AT_putative"/>
    <property type="match status" value="1"/>
</dbReference>